<dbReference type="Proteomes" id="UP000193335">
    <property type="component" value="Unassembled WGS sequence"/>
</dbReference>
<proteinExistence type="predicted"/>
<dbReference type="AlphaFoldDB" id="A0A1Y2JAQ1"/>
<dbReference type="EMBL" id="NAFL01000283">
    <property type="protein sequence ID" value="OSJ24031.1"/>
    <property type="molecule type" value="Genomic_DNA"/>
</dbReference>
<sequence length="198" mass="20923">MSGRTGEFELEYESFESGEMSEQEELELAMELLSVNNEYEMEQFLGNLAKSIGRGLKSVGRIALPALRSLAKVALPIAGRALGSFIPIPGVGTMIGGALGRAAADALELEYTGMDPAQANIEKARRIVRVLSSAILNLTQTLGAASPEVAARAALASAVRRNIPSATLPTLSEQTLLPASTGGGRWWRRGNTIVLDGV</sequence>
<reference evidence="1 2" key="1">
    <citation type="submission" date="2017-03" db="EMBL/GenBank/DDBJ databases">
        <title>Whole genome sequences of fourteen strains of Bradyrhizobium canariense and one strain of Bradyrhizobium japonicum isolated from Lupinus (Papilionoideae: Genisteae) species in Algeria.</title>
        <authorList>
            <person name="Crovadore J."/>
            <person name="Chekireb D."/>
            <person name="Brachmann A."/>
            <person name="Chablais R."/>
            <person name="Cochard B."/>
            <person name="Lefort F."/>
        </authorList>
    </citation>
    <scope>NUCLEOTIDE SEQUENCE [LARGE SCALE GENOMIC DNA]</scope>
    <source>
        <strain evidence="1 2">UBMA197</strain>
    </source>
</reference>
<evidence type="ECO:0000313" key="1">
    <source>
        <dbReference type="EMBL" id="OSJ24031.1"/>
    </source>
</evidence>
<name>A0A1Y2JAQ1_BRAJP</name>
<accession>A0A1Y2JAQ1</accession>
<gene>
    <name evidence="1" type="ORF">BSZ19_43010</name>
</gene>
<protein>
    <submittedName>
        <fullName evidence="1">Uncharacterized protein</fullName>
    </submittedName>
</protein>
<organism evidence="1 2">
    <name type="scientific">Bradyrhizobium japonicum</name>
    <dbReference type="NCBI Taxonomy" id="375"/>
    <lineage>
        <taxon>Bacteria</taxon>
        <taxon>Pseudomonadati</taxon>
        <taxon>Pseudomonadota</taxon>
        <taxon>Alphaproteobacteria</taxon>
        <taxon>Hyphomicrobiales</taxon>
        <taxon>Nitrobacteraceae</taxon>
        <taxon>Bradyrhizobium</taxon>
    </lineage>
</organism>
<evidence type="ECO:0000313" key="2">
    <source>
        <dbReference type="Proteomes" id="UP000193335"/>
    </source>
</evidence>
<comment type="caution">
    <text evidence="1">The sequence shown here is derived from an EMBL/GenBank/DDBJ whole genome shotgun (WGS) entry which is preliminary data.</text>
</comment>